<organism evidence="1">
    <name type="scientific">Clostridium thermobutyricum DSM 4928</name>
    <dbReference type="NCBI Taxonomy" id="1121339"/>
    <lineage>
        <taxon>Bacteria</taxon>
        <taxon>Bacillati</taxon>
        <taxon>Bacillota</taxon>
        <taxon>Clostridia</taxon>
        <taxon>Eubacteriales</taxon>
        <taxon>Clostridiaceae</taxon>
        <taxon>Clostridium</taxon>
    </lineage>
</organism>
<comment type="caution">
    <text evidence="1">The sequence shown here is derived from an EMBL/GenBank/DDBJ whole genome shotgun (WGS) entry which is preliminary data.</text>
</comment>
<name>A0A1V4STQ9_9CLOT</name>
<sequence length="94" mass="11381">MKWFYDSKECNFINLDKIFKVEFYWKGEELVASLDDSVVSIKLEEISNSDEKKEIVDLIKNKFENFLNGDKSVFDIRHYLSRKDIYNIKEFLRQ</sequence>
<proteinExistence type="predicted"/>
<evidence type="ECO:0000313" key="1">
    <source>
        <dbReference type="EMBL" id="OPX46846.1"/>
    </source>
</evidence>
<dbReference type="AlphaFoldDB" id="A0A1V4STQ9"/>
<accession>A0A1V4STQ9</accession>
<gene>
    <name evidence="1" type="ORF">CLTHE_24800</name>
</gene>
<dbReference type="Proteomes" id="UP000191448">
    <property type="component" value="Unassembled WGS sequence"/>
</dbReference>
<dbReference type="RefSeq" id="WP_080023746.1">
    <property type="nucleotide sequence ID" value="NZ_LTAY01000068.1"/>
</dbReference>
<reference evidence="1" key="1">
    <citation type="submission" date="2016-02" db="EMBL/GenBank/DDBJ databases">
        <title>Genome sequence of Clostridium thermobutyricum DSM 4928.</title>
        <authorList>
            <person name="Poehlein A."/>
            <person name="Daniel R."/>
        </authorList>
    </citation>
    <scope>NUCLEOTIDE SEQUENCE [LARGE SCALE GENOMIC DNA]</scope>
    <source>
        <strain evidence="1">DSM 4928</strain>
    </source>
</reference>
<dbReference type="EMBL" id="LTAY01000068">
    <property type="protein sequence ID" value="OPX46846.1"/>
    <property type="molecule type" value="Genomic_DNA"/>
</dbReference>
<protein>
    <submittedName>
        <fullName evidence="1">Uncharacterized protein</fullName>
    </submittedName>
</protein>